<dbReference type="Proteomes" id="UP000688137">
    <property type="component" value="Unassembled WGS sequence"/>
</dbReference>
<accession>A0A8S1QC04</accession>
<reference evidence="1" key="1">
    <citation type="submission" date="2021-01" db="EMBL/GenBank/DDBJ databases">
        <authorList>
            <consortium name="Genoscope - CEA"/>
            <person name="William W."/>
        </authorList>
    </citation>
    <scope>NUCLEOTIDE SEQUENCE</scope>
</reference>
<organism evidence="1 2">
    <name type="scientific">Paramecium primaurelia</name>
    <dbReference type="NCBI Taxonomy" id="5886"/>
    <lineage>
        <taxon>Eukaryota</taxon>
        <taxon>Sar</taxon>
        <taxon>Alveolata</taxon>
        <taxon>Ciliophora</taxon>
        <taxon>Intramacronucleata</taxon>
        <taxon>Oligohymenophorea</taxon>
        <taxon>Peniculida</taxon>
        <taxon>Parameciidae</taxon>
        <taxon>Paramecium</taxon>
    </lineage>
</organism>
<sequence length="98" mass="10727">MTTDPSSLDDASSQLLQGLNATAKPNSLCGSNVCIIQPDRTSKTFNPSLSPQYANYLFSLTVVRLTEALSSYENISLSPFQQSNILMYPPLSLVIRQL</sequence>
<dbReference type="AlphaFoldDB" id="A0A8S1QC04"/>
<name>A0A8S1QC04_PARPR</name>
<proteinExistence type="predicted"/>
<evidence type="ECO:0000313" key="2">
    <source>
        <dbReference type="Proteomes" id="UP000688137"/>
    </source>
</evidence>
<dbReference type="EMBL" id="CAJJDM010000159">
    <property type="protein sequence ID" value="CAD8113148.1"/>
    <property type="molecule type" value="Genomic_DNA"/>
</dbReference>
<keyword evidence="2" id="KW-1185">Reference proteome</keyword>
<protein>
    <submittedName>
        <fullName evidence="1">Uncharacterized protein</fullName>
    </submittedName>
</protein>
<evidence type="ECO:0000313" key="1">
    <source>
        <dbReference type="EMBL" id="CAD8113148.1"/>
    </source>
</evidence>
<comment type="caution">
    <text evidence="1">The sequence shown here is derived from an EMBL/GenBank/DDBJ whole genome shotgun (WGS) entry which is preliminary data.</text>
</comment>
<gene>
    <name evidence="1" type="ORF">PPRIM_AZ9-3.1.T1540059</name>
</gene>